<organism evidence="1 2">
    <name type="scientific">Liparis tanakae</name>
    <name type="common">Tanaka's snailfish</name>
    <dbReference type="NCBI Taxonomy" id="230148"/>
    <lineage>
        <taxon>Eukaryota</taxon>
        <taxon>Metazoa</taxon>
        <taxon>Chordata</taxon>
        <taxon>Craniata</taxon>
        <taxon>Vertebrata</taxon>
        <taxon>Euteleostomi</taxon>
        <taxon>Actinopterygii</taxon>
        <taxon>Neopterygii</taxon>
        <taxon>Teleostei</taxon>
        <taxon>Neoteleostei</taxon>
        <taxon>Acanthomorphata</taxon>
        <taxon>Eupercaria</taxon>
        <taxon>Perciformes</taxon>
        <taxon>Cottioidei</taxon>
        <taxon>Cottales</taxon>
        <taxon>Liparidae</taxon>
        <taxon>Liparis</taxon>
    </lineage>
</organism>
<reference evidence="1 2" key="1">
    <citation type="submission" date="2019-03" db="EMBL/GenBank/DDBJ databases">
        <title>First draft genome of Liparis tanakae, snailfish: a comprehensive survey of snailfish specific genes.</title>
        <authorList>
            <person name="Kim W."/>
            <person name="Song I."/>
            <person name="Jeong J.-H."/>
            <person name="Kim D."/>
            <person name="Kim S."/>
            <person name="Ryu S."/>
            <person name="Song J.Y."/>
            <person name="Lee S.K."/>
        </authorList>
    </citation>
    <scope>NUCLEOTIDE SEQUENCE [LARGE SCALE GENOMIC DNA]</scope>
    <source>
        <tissue evidence="1">Muscle</tissue>
    </source>
</reference>
<gene>
    <name evidence="1" type="ORF">EYF80_021230</name>
</gene>
<comment type="caution">
    <text evidence="1">The sequence shown here is derived from an EMBL/GenBank/DDBJ whole genome shotgun (WGS) entry which is preliminary data.</text>
</comment>
<evidence type="ECO:0000313" key="2">
    <source>
        <dbReference type="Proteomes" id="UP000314294"/>
    </source>
</evidence>
<name>A0A4Z2HUA5_9TELE</name>
<proteinExistence type="predicted"/>
<keyword evidence="2" id="KW-1185">Reference proteome</keyword>
<dbReference type="Proteomes" id="UP000314294">
    <property type="component" value="Unassembled WGS sequence"/>
</dbReference>
<protein>
    <submittedName>
        <fullName evidence="1">Uncharacterized protein</fullName>
    </submittedName>
</protein>
<dbReference type="EMBL" id="SRLO01000188">
    <property type="protein sequence ID" value="TNN68584.1"/>
    <property type="molecule type" value="Genomic_DNA"/>
</dbReference>
<dbReference type="AlphaFoldDB" id="A0A4Z2HUA5"/>
<accession>A0A4Z2HUA5</accession>
<evidence type="ECO:0000313" key="1">
    <source>
        <dbReference type="EMBL" id="TNN68584.1"/>
    </source>
</evidence>
<sequence length="74" mass="8276">MLRTGSERFHKRGADEFPKNTTVKLNLIVSIGAEVQNKPQVEAALPPLHFHHAEPRRQVSVQVCVGPTKINDVH</sequence>